<feature type="compositionally biased region" description="Basic and acidic residues" evidence="8">
    <location>
        <begin position="365"/>
        <end position="380"/>
    </location>
</feature>
<dbReference type="GO" id="GO:0005634">
    <property type="term" value="C:nucleus"/>
    <property type="evidence" value="ECO:0007669"/>
    <property type="project" value="UniProtKB-SubCell"/>
</dbReference>
<dbReference type="Pfam" id="PF02037">
    <property type="entry name" value="SAP"/>
    <property type="match status" value="1"/>
</dbReference>
<feature type="domain" description="SAP" evidence="9">
    <location>
        <begin position="494"/>
        <end position="528"/>
    </location>
</feature>
<protein>
    <submittedName>
        <fullName evidence="10">Myocardin related transcription factor A</fullName>
    </submittedName>
</protein>
<evidence type="ECO:0000256" key="3">
    <source>
        <dbReference type="ARBA" id="ARBA00023015"/>
    </source>
</evidence>
<comment type="subcellular location">
    <subcellularLocation>
        <location evidence="1">Nucleus</location>
    </subcellularLocation>
</comment>
<feature type="region of interest" description="Disordered" evidence="8">
    <location>
        <begin position="61"/>
        <end position="139"/>
    </location>
</feature>
<accession>A0A6I8PT41</accession>
<evidence type="ECO:0000313" key="10">
    <source>
        <dbReference type="Ensembl" id="ENSXETP00000057044"/>
    </source>
</evidence>
<keyword evidence="5" id="KW-0804">Transcription</keyword>
<dbReference type="SUPFAM" id="SSF68906">
    <property type="entry name" value="SAP domain"/>
    <property type="match status" value="1"/>
</dbReference>
<keyword evidence="4" id="KW-0175">Coiled coil</keyword>
<evidence type="ECO:0000256" key="5">
    <source>
        <dbReference type="ARBA" id="ARBA00023163"/>
    </source>
</evidence>
<dbReference type="Gene3D" id="6.10.140.2040">
    <property type="match status" value="1"/>
</dbReference>
<dbReference type="PANTHER" id="PTHR22793:SF6">
    <property type="entry name" value="MYOCARDIN-RELATED TRANSCRIPTION FACTOR A"/>
    <property type="match status" value="1"/>
</dbReference>
<dbReference type="AlphaFoldDB" id="A0A6I8PT41"/>
<name>A0A6I8PT41_XENTR</name>
<organism evidence="10">
    <name type="scientific">Xenopus tropicalis</name>
    <name type="common">Western clawed frog</name>
    <name type="synonym">Silurana tropicalis</name>
    <dbReference type="NCBI Taxonomy" id="8364"/>
    <lineage>
        <taxon>Eukaryota</taxon>
        <taxon>Metazoa</taxon>
        <taxon>Chordata</taxon>
        <taxon>Craniata</taxon>
        <taxon>Vertebrata</taxon>
        <taxon>Euteleostomi</taxon>
        <taxon>Amphibia</taxon>
        <taxon>Batrachia</taxon>
        <taxon>Anura</taxon>
        <taxon>Pipoidea</taxon>
        <taxon>Pipidae</taxon>
        <taxon>Xenopodinae</taxon>
        <taxon>Xenopus</taxon>
        <taxon>Silurana</taxon>
    </lineage>
</organism>
<dbReference type="Gene3D" id="1.10.720.30">
    <property type="entry name" value="SAP domain"/>
    <property type="match status" value="1"/>
</dbReference>
<keyword evidence="2" id="KW-0677">Repeat</keyword>
<dbReference type="Ensembl" id="ENSXETT00000057044">
    <property type="protein sequence ID" value="ENSXETP00000057044"/>
    <property type="gene ID" value="ENSXETG00000022963"/>
</dbReference>
<keyword evidence="3" id="KW-0805">Transcription regulation</keyword>
<gene>
    <name evidence="10" type="primary">mrtfa</name>
</gene>
<dbReference type="FunCoup" id="A0A6I8PT41">
    <property type="interactions" value="3342"/>
</dbReference>
<feature type="region of interest" description="Disordered" evidence="8">
    <location>
        <begin position="443"/>
        <end position="472"/>
    </location>
</feature>
<dbReference type="InParanoid" id="A0A6I8PT41"/>
<dbReference type="InterPro" id="IPR043451">
    <property type="entry name" value="Myocardin-like"/>
</dbReference>
<evidence type="ECO:0000259" key="9">
    <source>
        <dbReference type="PROSITE" id="PS50800"/>
    </source>
</evidence>
<dbReference type="GeneTree" id="ENSGT00950000182979"/>
<sequence length="1074" mass="117979">MGMCTLSDNTTLDLYSAPCSFAYKIQVKRSRPNCEWWHGREMPILCGEINQVPVTKTRVDFSDFSRLQPPSTSESRYGGGGHNELDEEASTSGGASAPSPQSEAVTNDLQELSLQPGANVQVPFSRPCPNSPPLSERKNVLQLKLQQRRTREELVNQGIMPPLKSPAAFHEQRRSLERARTEDYLKRKIRSRPERAELVRMHILEETSAEPSLQAKQMKLKRARLADDLNEKISQRPGPMELVVKNILPVETSLKEAIIDVDYPKVVDNSSFDEDSSDALSPEQPASQESQGSIPSPLEMRPSETTPIPLLSPCQLQAFPCVQLGTDPFNQDSLQSTTITISNGLTASICKSLPALVKQSQPKPSIEKSQRTKKPKEPKPKVKKLKYHQYIPPDQKQKGTPAMDSSYAKLLQQQQLFLQLQIINQQQHQHYNYQTILPAPPKPLPDQQNTNGSSSTTVRSMPTVGPSTLATPTITRQNSNVAVGGRTGPLPHNLDEMKVAELKQELKHRGLPVSGTKIDLIERLKASQDPNTVTVPPVAKPTPVQPAKPPEVMPTLSISCLNTTESTKLCSTSSTPPGSPCPSEVSVVSMDEVSIISDALGETIACPVTQQVLQNSSAPVTEKSSSDPRDKDLMLREKDKQIEELTRRLKQKQELVERLRQQLEQEKRTQQHHSADDQQALILAVKQEPVSLTIDSINNKKETSEASNNVKKELNRVIACQQETQLLIGSMSGGIEGKVDGSGGTKLVFTLASPSSQLPEENRQIVLQRVPTPPSSLHPTNSLPKQEVLLNHCALQNQKPALQLMPGTVLSLSPSNLQPILNMNGFQKRPADTSNSSIQKQKPVHNESPATPPPQPEPEPPPHSIFLTASSPPWSKDPPGYEEAVKQQPSSSEDGRPGGLQAEEFFDLLIQNLDLPSEFKDYLVPCLKQTSPSHPAVQTVPQVEMPPPPSPIQSALGRLEDFLESSTGSPLLRGNQDGPAFMPLIDDLHSQMLSSLAILDHPPSPMDTSDLHFSPVGDSLGLDISEPPLDGMDWLELSEPPAMNLTPLSTATPSVFSTDFLDSHDLQLHWDSCL</sequence>
<reference evidence="10" key="1">
    <citation type="journal article" date="2010" name="Science">
        <title>The genome of the Western clawed frog Xenopus tropicalis.</title>
        <authorList>
            <person name="Hellsten U."/>
            <person name="Harland R.M."/>
            <person name="Gilchrist M.J."/>
            <person name="Hendrix D."/>
            <person name="Jurka J."/>
            <person name="Kapitonov V."/>
            <person name="Ovcharenko I."/>
            <person name="Putnam N.H."/>
            <person name="Shu S."/>
            <person name="Taher L."/>
            <person name="Blitz I.L."/>
            <person name="Blumberg B."/>
            <person name="Dichmann D.S."/>
            <person name="Dubchak I."/>
            <person name="Amaya E."/>
            <person name="Detter J.C."/>
            <person name="Fletcher R."/>
            <person name="Gerhard D.S."/>
            <person name="Goodstein D."/>
            <person name="Graves T."/>
            <person name="Grigoriev I.V."/>
            <person name="Grimwood J."/>
            <person name="Kawashima T."/>
            <person name="Lindquist E."/>
            <person name="Lucas S.M."/>
            <person name="Mead P.E."/>
            <person name="Mitros T."/>
            <person name="Ogino H."/>
            <person name="Ohta Y."/>
            <person name="Poliakov A.V."/>
            <person name="Pollet N."/>
            <person name="Robert J."/>
            <person name="Salamov A."/>
            <person name="Sater A.K."/>
            <person name="Schmutz J."/>
            <person name="Terry A."/>
            <person name="Vize P.D."/>
            <person name="Warren W.C."/>
            <person name="Wells D."/>
            <person name="Wills A."/>
            <person name="Wilson R.K."/>
            <person name="Zimmerman L.B."/>
            <person name="Zorn A.M."/>
            <person name="Grainger R."/>
            <person name="Grammer T."/>
            <person name="Khokha M.K."/>
            <person name="Richardson P.M."/>
            <person name="Rokhsar D.S."/>
        </authorList>
    </citation>
    <scope>NUCLEOTIDE SEQUENCE [LARGE SCALE GENOMIC DNA]</scope>
    <source>
        <strain evidence="10">Nigerian</strain>
    </source>
</reference>
<dbReference type="InterPro" id="IPR036361">
    <property type="entry name" value="SAP_dom_sf"/>
</dbReference>
<feature type="compositionally biased region" description="Basic and acidic residues" evidence="8">
    <location>
        <begin position="624"/>
        <end position="636"/>
    </location>
</feature>
<dbReference type="PROSITE" id="PS50800">
    <property type="entry name" value="SAP"/>
    <property type="match status" value="1"/>
</dbReference>
<proteinExistence type="predicted"/>
<dbReference type="Bgee" id="ENSXETG00000022963">
    <property type="expression patterns" value="Expressed in skeletal muscle tissue and 16 other cell types or tissues"/>
</dbReference>
<evidence type="ECO:0000256" key="8">
    <source>
        <dbReference type="SAM" id="MobiDB-lite"/>
    </source>
</evidence>
<evidence type="ECO:0000256" key="4">
    <source>
        <dbReference type="ARBA" id="ARBA00023054"/>
    </source>
</evidence>
<reference evidence="10" key="2">
    <citation type="submission" date="2020-05" db="UniProtKB">
        <authorList>
            <consortium name="Ensembl"/>
        </authorList>
    </citation>
    <scope>IDENTIFICATION</scope>
</reference>
<feature type="compositionally biased region" description="Polar residues" evidence="8">
    <location>
        <begin position="446"/>
        <end position="472"/>
    </location>
</feature>
<dbReference type="InterPro" id="IPR003034">
    <property type="entry name" value="SAP_dom"/>
</dbReference>
<dbReference type="GO" id="GO:0003713">
    <property type="term" value="F:transcription coactivator activity"/>
    <property type="evidence" value="ECO:0007669"/>
    <property type="project" value="UniProtKB-ARBA"/>
</dbReference>
<evidence type="ECO:0000256" key="1">
    <source>
        <dbReference type="ARBA" id="ARBA00004123"/>
    </source>
</evidence>
<feature type="compositionally biased region" description="Pro residues" evidence="8">
    <location>
        <begin position="538"/>
        <end position="551"/>
    </location>
</feature>
<feature type="compositionally biased region" description="Pro residues" evidence="8">
    <location>
        <begin position="850"/>
        <end position="863"/>
    </location>
</feature>
<dbReference type="Xenbase" id="XB-GENE-486827">
    <property type="gene designation" value="mrtfa"/>
</dbReference>
<feature type="repeat" description="RPEL" evidence="7">
    <location>
        <begin position="227"/>
        <end position="252"/>
    </location>
</feature>
<feature type="repeat" description="RPEL" evidence="7">
    <location>
        <begin position="183"/>
        <end position="208"/>
    </location>
</feature>
<feature type="compositionally biased region" description="Polar residues" evidence="8">
    <location>
        <begin position="614"/>
        <end position="623"/>
    </location>
</feature>
<dbReference type="PROSITE" id="PS51073">
    <property type="entry name" value="RPEL"/>
    <property type="match status" value="3"/>
</dbReference>
<feature type="region of interest" description="Disordered" evidence="8">
    <location>
        <begin position="530"/>
        <end position="551"/>
    </location>
</feature>
<dbReference type="FunFam" id="1.10.720.30:FF:000002">
    <property type="entry name" value="Myocardin related transcription factor A"/>
    <property type="match status" value="1"/>
</dbReference>
<feature type="region of interest" description="Disordered" evidence="8">
    <location>
        <begin position="821"/>
        <end position="899"/>
    </location>
</feature>
<feature type="compositionally biased region" description="Polar residues" evidence="8">
    <location>
        <begin position="105"/>
        <end position="118"/>
    </location>
</feature>
<dbReference type="Gene3D" id="6.10.150.10">
    <property type="match status" value="1"/>
</dbReference>
<dbReference type="SMART" id="SM00707">
    <property type="entry name" value="RPEL"/>
    <property type="match status" value="3"/>
</dbReference>
<feature type="region of interest" description="Disordered" evidence="8">
    <location>
        <begin position="614"/>
        <end position="636"/>
    </location>
</feature>
<evidence type="ECO:0000256" key="6">
    <source>
        <dbReference type="ARBA" id="ARBA00023242"/>
    </source>
</evidence>
<feature type="compositionally biased region" description="Low complexity" evidence="8">
    <location>
        <begin position="90"/>
        <end position="104"/>
    </location>
</feature>
<keyword evidence="6" id="KW-0539">Nucleus</keyword>
<evidence type="ECO:0000256" key="7">
    <source>
        <dbReference type="PROSITE-ProRule" id="PRU00401"/>
    </source>
</evidence>
<dbReference type="SMART" id="SM00513">
    <property type="entry name" value="SAP"/>
    <property type="match status" value="1"/>
</dbReference>
<feature type="compositionally biased region" description="Polar residues" evidence="8">
    <location>
        <begin position="284"/>
        <end position="294"/>
    </location>
</feature>
<feature type="repeat" description="RPEL" evidence="7">
    <location>
        <begin position="139"/>
        <end position="164"/>
    </location>
</feature>
<dbReference type="PANTHER" id="PTHR22793">
    <property type="entry name" value="MYOCARDIN-RELATED TRANSCRIPTION FACTOR-RELATED"/>
    <property type="match status" value="1"/>
</dbReference>
<evidence type="ECO:0000256" key="2">
    <source>
        <dbReference type="ARBA" id="ARBA00022737"/>
    </source>
</evidence>
<dbReference type="GO" id="GO:0045944">
    <property type="term" value="P:positive regulation of transcription by RNA polymerase II"/>
    <property type="evidence" value="ECO:0007669"/>
    <property type="project" value="UniProtKB-ARBA"/>
</dbReference>
<feature type="region of interest" description="Disordered" evidence="8">
    <location>
        <begin position="270"/>
        <end position="309"/>
    </location>
</feature>
<dbReference type="Pfam" id="PF02755">
    <property type="entry name" value="RPEL"/>
    <property type="match status" value="3"/>
</dbReference>
<dbReference type="InterPro" id="IPR004018">
    <property type="entry name" value="RPEL_repeat"/>
</dbReference>
<feature type="region of interest" description="Disordered" evidence="8">
    <location>
        <begin position="358"/>
        <end position="384"/>
    </location>
</feature>